<keyword evidence="3 4" id="KW-0663">Pyridoxal phosphate</keyword>
<keyword evidence="7" id="KW-1185">Reference proteome</keyword>
<dbReference type="AlphaFoldDB" id="A0A1I6RYF8"/>
<comment type="similarity">
    <text evidence="2 5">Belongs to the trans-sulfuration enzymes family.</text>
</comment>
<organism evidence="6 7">
    <name type="scientific">Marininema halotolerans</name>
    <dbReference type="NCBI Taxonomy" id="1155944"/>
    <lineage>
        <taxon>Bacteria</taxon>
        <taxon>Bacillati</taxon>
        <taxon>Bacillota</taxon>
        <taxon>Bacilli</taxon>
        <taxon>Bacillales</taxon>
        <taxon>Thermoactinomycetaceae</taxon>
        <taxon>Marininema</taxon>
    </lineage>
</organism>
<dbReference type="GO" id="GO:0005737">
    <property type="term" value="C:cytoplasm"/>
    <property type="evidence" value="ECO:0007669"/>
    <property type="project" value="TreeGrafter"/>
</dbReference>
<reference evidence="7" key="1">
    <citation type="submission" date="2016-10" db="EMBL/GenBank/DDBJ databases">
        <authorList>
            <person name="Varghese N."/>
            <person name="Submissions S."/>
        </authorList>
    </citation>
    <scope>NUCLEOTIDE SEQUENCE [LARGE SCALE GENOMIC DNA]</scope>
    <source>
        <strain evidence="7">DSM 45789</strain>
    </source>
</reference>
<dbReference type="InterPro" id="IPR015424">
    <property type="entry name" value="PyrdxlP-dep_Trfase"/>
</dbReference>
<feature type="modified residue" description="N6-(pyridoxal phosphate)lysine" evidence="4">
    <location>
        <position position="195"/>
    </location>
</feature>
<dbReference type="Gene3D" id="3.40.640.10">
    <property type="entry name" value="Type I PLP-dependent aspartate aminotransferase-like (Major domain)"/>
    <property type="match status" value="1"/>
</dbReference>
<dbReference type="Gene3D" id="3.90.1150.10">
    <property type="entry name" value="Aspartate Aminotransferase, domain 1"/>
    <property type="match status" value="1"/>
</dbReference>
<comment type="cofactor">
    <cofactor evidence="1 5">
        <name>pyridoxal 5'-phosphate</name>
        <dbReference type="ChEBI" id="CHEBI:597326"/>
    </cofactor>
</comment>
<evidence type="ECO:0000313" key="6">
    <source>
        <dbReference type="EMBL" id="SFS69731.1"/>
    </source>
</evidence>
<dbReference type="InterPro" id="IPR015422">
    <property type="entry name" value="PyrdxlP-dep_Trfase_small"/>
</dbReference>
<evidence type="ECO:0000256" key="3">
    <source>
        <dbReference type="ARBA" id="ARBA00022898"/>
    </source>
</evidence>
<evidence type="ECO:0000256" key="1">
    <source>
        <dbReference type="ARBA" id="ARBA00001933"/>
    </source>
</evidence>
<dbReference type="InterPro" id="IPR054542">
    <property type="entry name" value="Cys_met_metab_PP"/>
</dbReference>
<dbReference type="FunFam" id="3.90.1150.10:FF:000070">
    <property type="entry name" value="Putative cystathionine gamma-synthase"/>
    <property type="match status" value="1"/>
</dbReference>
<evidence type="ECO:0000313" key="7">
    <source>
        <dbReference type="Proteomes" id="UP000198660"/>
    </source>
</evidence>
<dbReference type="Pfam" id="PF01053">
    <property type="entry name" value="Cys_Met_Meta_PP"/>
    <property type="match status" value="1"/>
</dbReference>
<dbReference type="PIRSF" id="PIRSF001434">
    <property type="entry name" value="CGS"/>
    <property type="match status" value="1"/>
</dbReference>
<dbReference type="GO" id="GO:0019346">
    <property type="term" value="P:transsulfuration"/>
    <property type="evidence" value="ECO:0007669"/>
    <property type="project" value="InterPro"/>
</dbReference>
<dbReference type="RefSeq" id="WP_091836784.1">
    <property type="nucleotide sequence ID" value="NZ_FPAA01000006.1"/>
</dbReference>
<dbReference type="InterPro" id="IPR000277">
    <property type="entry name" value="Cys/Met-Metab_PyrdxlP-dep_enz"/>
</dbReference>
<dbReference type="EMBL" id="FPAA01000006">
    <property type="protein sequence ID" value="SFS69731.1"/>
    <property type="molecule type" value="Genomic_DNA"/>
</dbReference>
<sequence>MHPETKLVQMGKGRCQSTGAISCPVYHATAYEHPALGQSTGYDYTRTGNPTRHALEEAIAALEGGEAGFACSSGMAAIQTVMGLFSVGDHLIVSLDLYGGTYRLFEEIFTRYGLSFSYVDLRDFEAIRSASRPETRGIFIESPTNPLMRVTHIGKVCSLAKEKGWLSIVDNTFMTPWFQRPLEHGADVVVHSATKYLGGHNDVLAGLIISRGRELSQRVATLHNSMGAVLGPQDAWLLMRGMKTLALRMEKHQENALLLTQFLNGHPAVERVYYPTTDTADRSIQENQASGYGGMLSFRVKDPDRIPILLSSLRVIAFAESLGGVESLITYPWTQTHADIPEEIRRKVGVCDKLLRLSVGIENIEDLIGDLSHALNVSRDSTSKTIKERV</sequence>
<dbReference type="PANTHER" id="PTHR11808:SF90">
    <property type="entry name" value="CYSTATHIONINE GAMMA-SYNTHASE"/>
    <property type="match status" value="1"/>
</dbReference>
<protein>
    <submittedName>
        <fullName evidence="6">Cystathionine gamma-synthase</fullName>
    </submittedName>
</protein>
<dbReference type="CDD" id="cd00614">
    <property type="entry name" value="CGS_like"/>
    <property type="match status" value="1"/>
</dbReference>
<evidence type="ECO:0000256" key="5">
    <source>
        <dbReference type="RuleBase" id="RU362118"/>
    </source>
</evidence>
<dbReference type="FunFam" id="3.40.640.10:FF:000009">
    <property type="entry name" value="Cystathionine gamma-synthase homolog"/>
    <property type="match status" value="1"/>
</dbReference>
<evidence type="ECO:0000256" key="2">
    <source>
        <dbReference type="ARBA" id="ARBA00009077"/>
    </source>
</evidence>
<accession>A0A1I6RYF8</accession>
<evidence type="ECO:0000256" key="4">
    <source>
        <dbReference type="PIRSR" id="PIRSR001434-2"/>
    </source>
</evidence>
<dbReference type="PROSITE" id="PS00868">
    <property type="entry name" value="CYS_MET_METAB_PP"/>
    <property type="match status" value="1"/>
</dbReference>
<name>A0A1I6RYF8_9BACL</name>
<gene>
    <name evidence="6" type="ORF">SAMN05444972_10632</name>
</gene>
<dbReference type="GO" id="GO:0030170">
    <property type="term" value="F:pyridoxal phosphate binding"/>
    <property type="evidence" value="ECO:0007669"/>
    <property type="project" value="InterPro"/>
</dbReference>
<proteinExistence type="inferred from homology"/>
<dbReference type="OrthoDB" id="9780685at2"/>
<dbReference type="Proteomes" id="UP000198660">
    <property type="component" value="Unassembled WGS sequence"/>
</dbReference>
<dbReference type="InterPro" id="IPR015421">
    <property type="entry name" value="PyrdxlP-dep_Trfase_major"/>
</dbReference>
<dbReference type="PANTHER" id="PTHR11808">
    <property type="entry name" value="TRANS-SULFURATION ENZYME FAMILY MEMBER"/>
    <property type="match status" value="1"/>
</dbReference>
<dbReference type="SUPFAM" id="SSF53383">
    <property type="entry name" value="PLP-dependent transferases"/>
    <property type="match status" value="1"/>
</dbReference>
<dbReference type="GO" id="GO:0016846">
    <property type="term" value="F:carbon-sulfur lyase activity"/>
    <property type="evidence" value="ECO:0007669"/>
    <property type="project" value="TreeGrafter"/>
</dbReference>